<proteinExistence type="predicted"/>
<dbReference type="AlphaFoldDB" id="A0A0M6WIM8"/>
<evidence type="ECO:0000256" key="1">
    <source>
        <dbReference type="ARBA" id="ARBA00022795"/>
    </source>
</evidence>
<dbReference type="Gene3D" id="1.20.58.300">
    <property type="entry name" value="FlgN-like"/>
    <property type="match status" value="1"/>
</dbReference>
<evidence type="ECO:0008006" key="4">
    <source>
        <dbReference type="Google" id="ProtNLM"/>
    </source>
</evidence>
<dbReference type="Proteomes" id="UP000049979">
    <property type="component" value="Unassembled WGS sequence"/>
</dbReference>
<dbReference type="EMBL" id="CVRR01000010">
    <property type="protein sequence ID" value="CRL36001.1"/>
    <property type="molecule type" value="Genomic_DNA"/>
</dbReference>
<dbReference type="SUPFAM" id="SSF140566">
    <property type="entry name" value="FlgN-like"/>
    <property type="match status" value="1"/>
</dbReference>
<reference evidence="3" key="1">
    <citation type="submission" date="2015-05" db="EMBL/GenBank/DDBJ databases">
        <authorList>
            <consortium name="Pathogen Informatics"/>
        </authorList>
    </citation>
    <scope>NUCLEOTIDE SEQUENCE [LARGE SCALE GENOMIC DNA]</scope>
    <source>
        <strain evidence="3">M72</strain>
    </source>
</reference>
<dbReference type="RefSeq" id="WP_022045238.1">
    <property type="nucleotide sequence ID" value="NZ_CP173697.1"/>
</dbReference>
<keyword evidence="3" id="KW-1185">Reference proteome</keyword>
<dbReference type="STRING" id="301302.ERS852420_02991"/>
<keyword evidence="1" id="KW-1005">Bacterial flagellum biogenesis</keyword>
<dbReference type="Pfam" id="PF05130">
    <property type="entry name" value="FlgN"/>
    <property type="match status" value="1"/>
</dbReference>
<dbReference type="GO" id="GO:0044780">
    <property type="term" value="P:bacterial-type flagellum assembly"/>
    <property type="evidence" value="ECO:0007669"/>
    <property type="project" value="InterPro"/>
</dbReference>
<name>A0A0M6WIM8_9FIRM</name>
<organism evidence="2 3">
    <name type="scientific">Roseburia faecis</name>
    <dbReference type="NCBI Taxonomy" id="301302"/>
    <lineage>
        <taxon>Bacteria</taxon>
        <taxon>Bacillati</taxon>
        <taxon>Bacillota</taxon>
        <taxon>Clostridia</taxon>
        <taxon>Lachnospirales</taxon>
        <taxon>Lachnospiraceae</taxon>
        <taxon>Roseburia</taxon>
    </lineage>
</organism>
<accession>A0A0M6WIM8</accession>
<sequence length="170" mass="19038">MASLVEELVTVLEEEEKIYQTLISYGEKKTDILIRADVPELEKLTCLEQLASDDLVTHSNQQVQLLKDIANVLGRTEEKMTVTRLITLLESQPDVQKKLTEARDRLLAAADRMNHLNDQNVALIKQAIELNEFDLTLFKSLRQAPETANYDKTACNTGSLLGSSGFDAMS</sequence>
<gene>
    <name evidence="2" type="ORF">M72_25241</name>
</gene>
<evidence type="ECO:0000313" key="2">
    <source>
        <dbReference type="EMBL" id="CRL36001.1"/>
    </source>
</evidence>
<dbReference type="GeneID" id="99748170"/>
<evidence type="ECO:0000313" key="3">
    <source>
        <dbReference type="Proteomes" id="UP000049979"/>
    </source>
</evidence>
<dbReference type="InterPro" id="IPR007809">
    <property type="entry name" value="FlgN-like"/>
</dbReference>
<dbReference type="InterPro" id="IPR036679">
    <property type="entry name" value="FlgN-like_sf"/>
</dbReference>
<dbReference type="OrthoDB" id="2049621at2"/>
<protein>
    <recommendedName>
        <fullName evidence="4">FlgN protein</fullName>
    </recommendedName>
</protein>